<accession>A0AAD2HFS6</accession>
<dbReference type="Proteomes" id="UP001295794">
    <property type="component" value="Unassembled WGS sequence"/>
</dbReference>
<evidence type="ECO:0000313" key="2">
    <source>
        <dbReference type="Proteomes" id="UP001295794"/>
    </source>
</evidence>
<organism evidence="1 2">
    <name type="scientific">Mycena citricolor</name>
    <dbReference type="NCBI Taxonomy" id="2018698"/>
    <lineage>
        <taxon>Eukaryota</taxon>
        <taxon>Fungi</taxon>
        <taxon>Dikarya</taxon>
        <taxon>Basidiomycota</taxon>
        <taxon>Agaricomycotina</taxon>
        <taxon>Agaricomycetes</taxon>
        <taxon>Agaricomycetidae</taxon>
        <taxon>Agaricales</taxon>
        <taxon>Marasmiineae</taxon>
        <taxon>Mycenaceae</taxon>
        <taxon>Mycena</taxon>
    </lineage>
</organism>
<name>A0AAD2HFS6_9AGAR</name>
<reference evidence="1" key="1">
    <citation type="submission" date="2023-11" db="EMBL/GenBank/DDBJ databases">
        <authorList>
            <person name="De Vega J J."/>
            <person name="De Vega J J."/>
        </authorList>
    </citation>
    <scope>NUCLEOTIDE SEQUENCE</scope>
</reference>
<gene>
    <name evidence="1" type="ORF">MYCIT1_LOCUS22310</name>
</gene>
<dbReference type="EMBL" id="CAVNYO010000403">
    <property type="protein sequence ID" value="CAK5274912.1"/>
    <property type="molecule type" value="Genomic_DNA"/>
</dbReference>
<comment type="caution">
    <text evidence="1">The sequence shown here is derived from an EMBL/GenBank/DDBJ whole genome shotgun (WGS) entry which is preliminary data.</text>
</comment>
<sequence length="123" mass="13842">MGCRTHCWARYIVLEVSSPQGLLALAVGPPRIARTAILPSSQQIYRNDLVYDRALCSPTRQTTAEYRTCIEDRGGTERTFCLRWARNSAPFQLSSFVAIVDSCTRNRPSKDRSDCDPGPTHHK</sequence>
<evidence type="ECO:0000313" key="1">
    <source>
        <dbReference type="EMBL" id="CAK5274912.1"/>
    </source>
</evidence>
<proteinExistence type="predicted"/>
<keyword evidence="2" id="KW-1185">Reference proteome</keyword>
<protein>
    <submittedName>
        <fullName evidence="1">Uncharacterized protein</fullName>
    </submittedName>
</protein>
<dbReference type="AlphaFoldDB" id="A0AAD2HFS6"/>